<dbReference type="Proteomes" id="UP000225433">
    <property type="component" value="Unassembled WGS sequence"/>
</dbReference>
<protein>
    <submittedName>
        <fullName evidence="8">O-unit flippase</fullName>
    </submittedName>
</protein>
<name>A0A2G0QEM6_XENHO</name>
<feature type="transmembrane region" description="Helical" evidence="6">
    <location>
        <begin position="358"/>
        <end position="380"/>
    </location>
</feature>
<sequence length="421" mass="48126">MKSINSNSIYLVIEKSLRFFNGIIATALTARYLGAENIGYYNYNIAIIMLLTPIVMLGFRDILITKIKEKHFNHYYIVLSTLSSFIVSTLIYIIIIMYEKNSHGISILEISPLKILGFILILLSFEPSLSLLISHEKSKFILLAGLLQTIISITLKVLLVYYKGNIVHLCMIYLIENLIYYFICTASAIFLFKNKKTNIKIKRLFKAIPKFYSEIFSSSINLMISGFMISAYMRIDIFMIEHYSNLSSVGIYSTAVRLIEAIYFIPSMYVLGSFPNIIENLKNKNFIACANISKILLLSSMVFIIFYQVVGDDIIDTLFGINFREASDILKIYSLVVIITFQGFLIEKIILLKHGSKVILIAVFLGLILNIIMNMVFIPIYGIKGAAYSTIACQSISYFAYYLFNKKTRNTIFSIYQNYSK</sequence>
<evidence type="ECO:0000313" key="9">
    <source>
        <dbReference type="Proteomes" id="UP000094600"/>
    </source>
</evidence>
<dbReference type="KEGG" id="xho:A9255_14875"/>
<feature type="transmembrane region" description="Helical" evidence="6">
    <location>
        <begin position="386"/>
        <end position="404"/>
    </location>
</feature>
<dbReference type="PANTHER" id="PTHR30250">
    <property type="entry name" value="PST FAMILY PREDICTED COLANIC ACID TRANSPORTER"/>
    <property type="match status" value="1"/>
</dbReference>
<feature type="transmembrane region" description="Helical" evidence="6">
    <location>
        <begin position="40"/>
        <end position="63"/>
    </location>
</feature>
<evidence type="ECO:0000313" key="8">
    <source>
        <dbReference type="EMBL" id="PHM57685.1"/>
    </source>
</evidence>
<evidence type="ECO:0000256" key="3">
    <source>
        <dbReference type="ARBA" id="ARBA00022692"/>
    </source>
</evidence>
<organism evidence="8 10">
    <name type="scientific">Xenorhabdus hominickii</name>
    <dbReference type="NCBI Taxonomy" id="351679"/>
    <lineage>
        <taxon>Bacteria</taxon>
        <taxon>Pseudomonadati</taxon>
        <taxon>Pseudomonadota</taxon>
        <taxon>Gammaproteobacteria</taxon>
        <taxon>Enterobacterales</taxon>
        <taxon>Morganellaceae</taxon>
        <taxon>Xenorhabdus</taxon>
    </lineage>
</organism>
<dbReference type="PANTHER" id="PTHR30250:SF11">
    <property type="entry name" value="O-ANTIGEN TRANSPORTER-RELATED"/>
    <property type="match status" value="1"/>
</dbReference>
<comment type="subcellular location">
    <subcellularLocation>
        <location evidence="1">Cell membrane</location>
        <topology evidence="1">Multi-pass membrane protein</topology>
    </subcellularLocation>
</comment>
<dbReference type="InterPro" id="IPR002797">
    <property type="entry name" value="Polysacc_synth"/>
</dbReference>
<evidence type="ECO:0000256" key="2">
    <source>
        <dbReference type="ARBA" id="ARBA00022475"/>
    </source>
</evidence>
<gene>
    <name evidence="7" type="ORF">A9255_14875</name>
    <name evidence="8" type="ORF">Xhom_00683</name>
</gene>
<evidence type="ECO:0000313" key="7">
    <source>
        <dbReference type="EMBL" id="AOM41728.1"/>
    </source>
</evidence>
<keyword evidence="9" id="KW-1185">Reference proteome</keyword>
<feature type="transmembrane region" description="Helical" evidence="6">
    <location>
        <begin position="286"/>
        <end position="309"/>
    </location>
</feature>
<keyword evidence="3 6" id="KW-0812">Transmembrane</keyword>
<feature type="transmembrane region" description="Helical" evidence="6">
    <location>
        <begin position="16"/>
        <end position="34"/>
    </location>
</feature>
<accession>A0A2G0QEM6</accession>
<reference evidence="7 9" key="1">
    <citation type="submission" date="2016-06" db="EMBL/GenBank/DDBJ databases">
        <title>Bacterial characters and pathogenicity of Xenorhabdus hominickii from an entomopathogenic nematode, Steinernema monticolum.</title>
        <authorList>
            <person name="Park Y."/>
            <person name="Kim Y."/>
        </authorList>
    </citation>
    <scope>NUCLEOTIDE SEQUENCE [LARGE SCALE GENOMIC DNA]</scope>
    <source>
        <strain evidence="7 9">ANU1</strain>
    </source>
</reference>
<feature type="transmembrane region" description="Helical" evidence="6">
    <location>
        <begin position="211"/>
        <end position="235"/>
    </location>
</feature>
<dbReference type="Pfam" id="PF01943">
    <property type="entry name" value="Polysacc_synt"/>
    <property type="match status" value="1"/>
</dbReference>
<dbReference type="InterPro" id="IPR050833">
    <property type="entry name" value="Poly_Biosynth_Transport"/>
</dbReference>
<dbReference type="GO" id="GO:0005886">
    <property type="term" value="C:plasma membrane"/>
    <property type="evidence" value="ECO:0007669"/>
    <property type="project" value="UniProtKB-SubCell"/>
</dbReference>
<feature type="transmembrane region" description="Helical" evidence="6">
    <location>
        <begin position="140"/>
        <end position="160"/>
    </location>
</feature>
<evidence type="ECO:0000256" key="5">
    <source>
        <dbReference type="ARBA" id="ARBA00023136"/>
    </source>
</evidence>
<evidence type="ECO:0000256" key="6">
    <source>
        <dbReference type="SAM" id="Phobius"/>
    </source>
</evidence>
<proteinExistence type="predicted"/>
<dbReference type="OrthoDB" id="103403at2"/>
<feature type="transmembrane region" description="Helical" evidence="6">
    <location>
        <begin position="329"/>
        <end position="346"/>
    </location>
</feature>
<keyword evidence="5 6" id="KW-0472">Membrane</keyword>
<keyword evidence="4 6" id="KW-1133">Transmembrane helix</keyword>
<feature type="transmembrane region" description="Helical" evidence="6">
    <location>
        <begin position="115"/>
        <end position="133"/>
    </location>
</feature>
<dbReference type="AlphaFoldDB" id="A0A2G0QEM6"/>
<evidence type="ECO:0000313" key="10">
    <source>
        <dbReference type="Proteomes" id="UP000225433"/>
    </source>
</evidence>
<dbReference type="RefSeq" id="WP_069317387.1">
    <property type="nucleotide sequence ID" value="NZ_CAWNQJ010000001.1"/>
</dbReference>
<feature type="transmembrane region" description="Helical" evidence="6">
    <location>
        <begin position="75"/>
        <end position="95"/>
    </location>
</feature>
<dbReference type="EMBL" id="CP016176">
    <property type="protein sequence ID" value="AOM41728.1"/>
    <property type="molecule type" value="Genomic_DNA"/>
</dbReference>
<dbReference type="STRING" id="351679.A9255_14875"/>
<dbReference type="EMBL" id="NJAI01000001">
    <property type="protein sequence ID" value="PHM57685.1"/>
    <property type="molecule type" value="Genomic_DNA"/>
</dbReference>
<feature type="transmembrane region" description="Helical" evidence="6">
    <location>
        <begin position="255"/>
        <end position="274"/>
    </location>
</feature>
<dbReference type="Proteomes" id="UP000094600">
    <property type="component" value="Chromosome"/>
</dbReference>
<evidence type="ECO:0000256" key="1">
    <source>
        <dbReference type="ARBA" id="ARBA00004651"/>
    </source>
</evidence>
<reference evidence="8 10" key="2">
    <citation type="journal article" date="2017" name="Nat. Microbiol.">
        <title>Natural product diversity associated with the nematode symbionts Photorhabdus and Xenorhabdus.</title>
        <authorList>
            <person name="Tobias N.J."/>
            <person name="Wolff H."/>
            <person name="Djahanschiri B."/>
            <person name="Grundmann F."/>
            <person name="Kronenwerth M."/>
            <person name="Shi Y.M."/>
            <person name="Simonyi S."/>
            <person name="Grun P."/>
            <person name="Shapiro-Ilan D."/>
            <person name="Pidot S.J."/>
            <person name="Stinear T.P."/>
            <person name="Ebersberger I."/>
            <person name="Bode H.B."/>
        </authorList>
    </citation>
    <scope>NUCLEOTIDE SEQUENCE [LARGE SCALE GENOMIC DNA]</scope>
    <source>
        <strain evidence="8 10">DSM 17903</strain>
    </source>
</reference>
<feature type="transmembrane region" description="Helical" evidence="6">
    <location>
        <begin position="166"/>
        <end position="191"/>
    </location>
</feature>
<evidence type="ECO:0000256" key="4">
    <source>
        <dbReference type="ARBA" id="ARBA00022989"/>
    </source>
</evidence>
<keyword evidence="2" id="KW-1003">Cell membrane</keyword>